<sequence length="234" mass="26798">LTTRQQEFVRHWYETLAQSESFPILSNETLSALATLTQAHPQLLIGYINKEYPSISSNTPFSHIPLRTGLDKQSPQPRDTTIPISTALSAANAHLLPATLALVEKHIATCRRPRPQTDGRRSVNTGAYRCTFGCNYATCRRFDWRRHEETHEPQEIWLCTLCAHTPTDHAFIVSRKDKFLKHAKEVHGRGWKPEEVLDLSRVDFRPRSELACGECGSLSRTWEERCRHVVGHFE</sequence>
<evidence type="ECO:0000313" key="3">
    <source>
        <dbReference type="Proteomes" id="UP000800040"/>
    </source>
</evidence>
<dbReference type="AlphaFoldDB" id="A0A6A5KZ88"/>
<dbReference type="SMART" id="SM00355">
    <property type="entry name" value="ZnF_C2H2"/>
    <property type="match status" value="3"/>
</dbReference>
<dbReference type="EMBL" id="ML975246">
    <property type="protein sequence ID" value="KAF1839183.1"/>
    <property type="molecule type" value="Genomic_DNA"/>
</dbReference>
<keyword evidence="3" id="KW-1185">Reference proteome</keyword>
<feature type="domain" description="C2H2-type" evidence="1">
    <location>
        <begin position="128"/>
        <end position="151"/>
    </location>
</feature>
<gene>
    <name evidence="2" type="ORF">BDW02DRAFT_477131</name>
</gene>
<accession>A0A6A5KZ88</accession>
<evidence type="ECO:0000313" key="2">
    <source>
        <dbReference type="EMBL" id="KAF1839183.1"/>
    </source>
</evidence>
<feature type="non-terminal residue" evidence="2">
    <location>
        <position position="234"/>
    </location>
</feature>
<evidence type="ECO:0000259" key="1">
    <source>
        <dbReference type="SMART" id="SM00355"/>
    </source>
</evidence>
<dbReference type="InterPro" id="IPR013087">
    <property type="entry name" value="Znf_C2H2_type"/>
</dbReference>
<dbReference type="PANTHER" id="PTHR35391:SF3">
    <property type="entry name" value="FINGER DOMAIN PROTEIN, PUTATIVE (AFU_ORTHOLOGUE AFUA_8G04300)-RELATED"/>
    <property type="match status" value="1"/>
</dbReference>
<protein>
    <recommendedName>
        <fullName evidence="1">C2H2-type domain-containing protein</fullName>
    </recommendedName>
</protein>
<organism evidence="2 3">
    <name type="scientific">Decorospora gaudefroyi</name>
    <dbReference type="NCBI Taxonomy" id="184978"/>
    <lineage>
        <taxon>Eukaryota</taxon>
        <taxon>Fungi</taxon>
        <taxon>Dikarya</taxon>
        <taxon>Ascomycota</taxon>
        <taxon>Pezizomycotina</taxon>
        <taxon>Dothideomycetes</taxon>
        <taxon>Pleosporomycetidae</taxon>
        <taxon>Pleosporales</taxon>
        <taxon>Pleosporineae</taxon>
        <taxon>Pleosporaceae</taxon>
        <taxon>Decorospora</taxon>
    </lineage>
</organism>
<dbReference type="Proteomes" id="UP000800040">
    <property type="component" value="Unassembled WGS sequence"/>
</dbReference>
<reference evidence="2" key="1">
    <citation type="submission" date="2020-01" db="EMBL/GenBank/DDBJ databases">
        <authorList>
            <consortium name="DOE Joint Genome Institute"/>
            <person name="Haridas S."/>
            <person name="Albert R."/>
            <person name="Binder M."/>
            <person name="Bloem J."/>
            <person name="Labutti K."/>
            <person name="Salamov A."/>
            <person name="Andreopoulos B."/>
            <person name="Baker S.E."/>
            <person name="Barry K."/>
            <person name="Bills G."/>
            <person name="Bluhm B.H."/>
            <person name="Cannon C."/>
            <person name="Castanera R."/>
            <person name="Culley D.E."/>
            <person name="Daum C."/>
            <person name="Ezra D."/>
            <person name="Gonzalez J.B."/>
            <person name="Henrissat B."/>
            <person name="Kuo A."/>
            <person name="Liang C."/>
            <person name="Lipzen A."/>
            <person name="Lutzoni F."/>
            <person name="Magnuson J."/>
            <person name="Mondo S."/>
            <person name="Nolan M."/>
            <person name="Ohm R."/>
            <person name="Pangilinan J."/>
            <person name="Park H.-J."/>
            <person name="Ramirez L."/>
            <person name="Alfaro M."/>
            <person name="Sun H."/>
            <person name="Tritt A."/>
            <person name="Yoshinaga Y."/>
            <person name="Zwiers L.-H."/>
            <person name="Turgeon B.G."/>
            <person name="Goodwin S.B."/>
            <person name="Spatafora J.W."/>
            <person name="Crous P.W."/>
            <person name="Grigoriev I.V."/>
        </authorList>
    </citation>
    <scope>NUCLEOTIDE SEQUENCE</scope>
    <source>
        <strain evidence="2">P77</strain>
    </source>
</reference>
<dbReference type="OrthoDB" id="10056939at2759"/>
<feature type="domain" description="C2H2-type" evidence="1">
    <location>
        <begin position="157"/>
        <end position="187"/>
    </location>
</feature>
<dbReference type="PANTHER" id="PTHR35391">
    <property type="entry name" value="C2H2-TYPE DOMAIN-CONTAINING PROTEIN-RELATED"/>
    <property type="match status" value="1"/>
</dbReference>
<proteinExistence type="predicted"/>
<feature type="non-terminal residue" evidence="2">
    <location>
        <position position="1"/>
    </location>
</feature>
<name>A0A6A5KZ88_9PLEO</name>
<feature type="domain" description="C2H2-type" evidence="1">
    <location>
        <begin position="210"/>
        <end position="232"/>
    </location>
</feature>